<reference evidence="2" key="1">
    <citation type="submission" date="2022-07" db="EMBL/GenBank/DDBJ databases">
        <title>Genome-based characterization of novel serogroup A variants of Pasteurella multocida.</title>
        <authorList>
            <person name="Prajapati A."/>
            <person name="Yogisharadhya R."/>
            <person name="Mohanty N."/>
            <person name="Chanda M."/>
            <person name="Mendem S.K."/>
            <person name="Siddaramappa S."/>
            <person name="Shivachandra S.B."/>
        </authorList>
    </citation>
    <scope>NUCLEOTIDE SEQUENCE</scope>
    <source>
        <strain evidence="2">NIVEDIPm19</strain>
    </source>
</reference>
<comment type="caution">
    <text evidence="2">The sequence shown here is derived from an EMBL/GenBank/DDBJ whole genome shotgun (WGS) entry which is preliminary data.</text>
</comment>
<feature type="domain" description="Zinc finger Ogr/Delta-type" evidence="1">
    <location>
        <begin position="9"/>
        <end position="53"/>
    </location>
</feature>
<dbReference type="RefSeq" id="WP_005725620.1">
    <property type="nucleotide sequence ID" value="NZ_CP111081.1"/>
</dbReference>
<name>A0A9X3UR97_PASMD</name>
<sequence length="91" mass="10402">MARTLDIYCKVCNSKATVTRTERIHSEYSKSYCTCKNPACGHKFVLNVEFSHTTKTSLLTKDGLLSLMINQLSDKDKQKIREMLNQEEKGV</sequence>
<organism evidence="2 3">
    <name type="scientific">Pasteurella multocida</name>
    <dbReference type="NCBI Taxonomy" id="747"/>
    <lineage>
        <taxon>Bacteria</taxon>
        <taxon>Pseudomonadati</taxon>
        <taxon>Pseudomonadota</taxon>
        <taxon>Gammaproteobacteria</taxon>
        <taxon>Pasteurellales</taxon>
        <taxon>Pasteurellaceae</taxon>
        <taxon>Pasteurella</taxon>
    </lineage>
</organism>
<dbReference type="EMBL" id="JANJHC010000013">
    <property type="protein sequence ID" value="MDA5623311.1"/>
    <property type="molecule type" value="Genomic_DNA"/>
</dbReference>
<accession>A0A9X3UR97</accession>
<dbReference type="Pfam" id="PF04606">
    <property type="entry name" value="Ogr_Delta"/>
    <property type="match status" value="1"/>
</dbReference>
<dbReference type="Proteomes" id="UP001145481">
    <property type="component" value="Unassembled WGS sequence"/>
</dbReference>
<proteinExistence type="predicted"/>
<protein>
    <submittedName>
        <fullName evidence="2">Ogr/Delta-like zinc finger family protein</fullName>
    </submittedName>
</protein>
<gene>
    <name evidence="2" type="ORF">NM948_07080</name>
</gene>
<dbReference type="AlphaFoldDB" id="A0A9X3UR97"/>
<evidence type="ECO:0000259" key="1">
    <source>
        <dbReference type="Pfam" id="PF04606"/>
    </source>
</evidence>
<dbReference type="InterPro" id="IPR007684">
    <property type="entry name" value="Znf_Ogr/Delta"/>
</dbReference>
<evidence type="ECO:0000313" key="2">
    <source>
        <dbReference type="EMBL" id="MDA5623311.1"/>
    </source>
</evidence>
<evidence type="ECO:0000313" key="3">
    <source>
        <dbReference type="Proteomes" id="UP001145481"/>
    </source>
</evidence>